<keyword evidence="4" id="KW-0808">Transferase</keyword>
<gene>
    <name evidence="4" type="ORF">BCR38DRAFT_160978</name>
</gene>
<keyword evidence="4" id="KW-0418">Kinase</keyword>
<comment type="caution">
    <text evidence="4">The sequence shown here is derived from an EMBL/GenBank/DDBJ whole genome shotgun (WGS) entry which is preliminary data.</text>
</comment>
<dbReference type="Gene3D" id="3.90.1200.10">
    <property type="match status" value="1"/>
</dbReference>
<name>A0A1Y2E7R0_9PEZI</name>
<evidence type="ECO:0000313" key="5">
    <source>
        <dbReference type="Proteomes" id="UP000193689"/>
    </source>
</evidence>
<dbReference type="Pfam" id="PF01633">
    <property type="entry name" value="Choline_kinase"/>
    <property type="match status" value="1"/>
</dbReference>
<dbReference type="RefSeq" id="XP_040718237.1">
    <property type="nucleotide sequence ID" value="XM_040853779.1"/>
</dbReference>
<feature type="compositionally biased region" description="Polar residues" evidence="2">
    <location>
        <begin position="1"/>
        <end position="18"/>
    </location>
</feature>
<dbReference type="STRING" id="1141098.A0A1Y2E7R0"/>
<accession>A0A1Y2E7R0</accession>
<sequence length="703" mass="79944">MGQTSLEALSGQVSNPSPRQGPEDSGSSQPHHHRLDHMGERLISQVAEWLEHERTKKQQRKTRRVYSHKRKSPPAEPERERGRPEEPGEPSAVEQLTRHHRRYSIDSQSSDVSLDRLQRIIDDSMNALGLNSIPHYRPGMGRKSHKKRAHHLHRTASSDTEYHDGDVRVPSCDAVLDNSKTMSYSGGKSGEGADGTSVSSRKVDKEREDWIKFKNDVLRIAHTLRIKGWRRVPLDTGDTIDIERLSGALTNAVYVVTPPQELLNNTEGGKKAPAKLLLRVYGPQVENIIDRDNELNVLKRLSRKKIGPRMLGTFENGRFEQFFNAITLTPAHLREPETSKQIAKRMRELHDGIELLEEEKDGGPAVFKNWDHWLDNTAKVVTYLDRKGRSGGLGPIRGPADAWKERGLICGVEWAKFEQALDKYRKYLDDYYAGHKNLRDQLVFAHNDTQYGNILRIRPDDEKSPLMSPQNEHKQLIVIDFEYAAANMRGHEFANHFTEWTYNYHNVTAPYACNTSRYPTLEEQRRFIKAYVEHRPQFPHAGSTPNLTPHDTPLGTPGLGATTPGSSSIVDFMLDARIPPGGYKDDEKRREEQVEQRIKELLEETRLWRTANSAQWVAWGIMQAKVPGLEQKDGPPEDAEAKGSQPAAIVSPEEQPGGADEFDYLAYAHERALLFWGDCVKMGVVKMEELPEELRGKIKLIEY</sequence>
<dbReference type="Proteomes" id="UP000193689">
    <property type="component" value="Unassembled WGS sequence"/>
</dbReference>
<feature type="compositionally biased region" description="Basic and acidic residues" evidence="2">
    <location>
        <begin position="76"/>
        <end position="86"/>
    </location>
</feature>
<dbReference type="PANTHER" id="PTHR22603:SF93">
    <property type="entry name" value="RE24176P"/>
    <property type="match status" value="1"/>
</dbReference>
<feature type="compositionally biased region" description="Basic residues" evidence="2">
    <location>
        <begin position="57"/>
        <end position="72"/>
    </location>
</feature>
<dbReference type="GO" id="GO:0004103">
    <property type="term" value="F:choline kinase activity"/>
    <property type="evidence" value="ECO:0007669"/>
    <property type="project" value="TreeGrafter"/>
</dbReference>
<dbReference type="Gene3D" id="3.30.200.20">
    <property type="entry name" value="Phosphorylase Kinase, domain 1"/>
    <property type="match status" value="1"/>
</dbReference>
<dbReference type="GO" id="GO:0005737">
    <property type="term" value="C:cytoplasm"/>
    <property type="evidence" value="ECO:0007669"/>
    <property type="project" value="TreeGrafter"/>
</dbReference>
<feature type="domain" description="Choline kinase N-terminal" evidence="3">
    <location>
        <begin position="160"/>
        <end position="236"/>
    </location>
</feature>
<dbReference type="GO" id="GO:0006646">
    <property type="term" value="P:phosphatidylethanolamine biosynthetic process"/>
    <property type="evidence" value="ECO:0007669"/>
    <property type="project" value="TreeGrafter"/>
</dbReference>
<dbReference type="PANTHER" id="PTHR22603">
    <property type="entry name" value="CHOLINE/ETHANOALAMINE KINASE"/>
    <property type="match status" value="1"/>
</dbReference>
<dbReference type="SUPFAM" id="SSF56112">
    <property type="entry name" value="Protein kinase-like (PK-like)"/>
    <property type="match status" value="1"/>
</dbReference>
<dbReference type="EMBL" id="MCFJ01000004">
    <property type="protein sequence ID" value="ORY67613.1"/>
    <property type="molecule type" value="Genomic_DNA"/>
</dbReference>
<evidence type="ECO:0000259" key="3">
    <source>
        <dbReference type="Pfam" id="PF04428"/>
    </source>
</evidence>
<protein>
    <submittedName>
        <fullName evidence="4">Kinase-like domain-containing protein</fullName>
    </submittedName>
</protein>
<evidence type="ECO:0000256" key="2">
    <source>
        <dbReference type="SAM" id="MobiDB-lite"/>
    </source>
</evidence>
<dbReference type="GO" id="GO:0004305">
    <property type="term" value="F:ethanolamine kinase activity"/>
    <property type="evidence" value="ECO:0007669"/>
    <property type="project" value="TreeGrafter"/>
</dbReference>
<dbReference type="CDD" id="cd05157">
    <property type="entry name" value="ETNK_euk"/>
    <property type="match status" value="1"/>
</dbReference>
<dbReference type="InParanoid" id="A0A1Y2E7R0"/>
<dbReference type="InterPro" id="IPR007521">
    <property type="entry name" value="Choline_kin_N"/>
</dbReference>
<evidence type="ECO:0000256" key="1">
    <source>
        <dbReference type="ARBA" id="ARBA00038211"/>
    </source>
</evidence>
<reference evidence="4 5" key="1">
    <citation type="submission" date="2016-07" db="EMBL/GenBank/DDBJ databases">
        <title>Pervasive Adenine N6-methylation of Active Genes in Fungi.</title>
        <authorList>
            <consortium name="DOE Joint Genome Institute"/>
            <person name="Mondo S.J."/>
            <person name="Dannebaum R.O."/>
            <person name="Kuo R.C."/>
            <person name="Labutti K."/>
            <person name="Haridas S."/>
            <person name="Kuo A."/>
            <person name="Salamov A."/>
            <person name="Ahrendt S.R."/>
            <person name="Lipzen A."/>
            <person name="Sullivan W."/>
            <person name="Andreopoulos W.B."/>
            <person name="Clum A."/>
            <person name="Lindquist E."/>
            <person name="Daum C."/>
            <person name="Ramamoorthy G.K."/>
            <person name="Gryganskyi A."/>
            <person name="Culley D."/>
            <person name="Magnuson J.K."/>
            <person name="James T.Y."/>
            <person name="O'Malley M.A."/>
            <person name="Stajich J.E."/>
            <person name="Spatafora J.W."/>
            <person name="Visel A."/>
            <person name="Grigoriev I.V."/>
        </authorList>
    </citation>
    <scope>NUCLEOTIDE SEQUENCE [LARGE SCALE GENOMIC DNA]</scope>
    <source>
        <strain evidence="4 5">CBS 129021</strain>
    </source>
</reference>
<proteinExistence type="inferred from homology"/>
<dbReference type="AlphaFoldDB" id="A0A1Y2E7R0"/>
<evidence type="ECO:0000313" key="4">
    <source>
        <dbReference type="EMBL" id="ORY67613.1"/>
    </source>
</evidence>
<dbReference type="FunCoup" id="A0A1Y2E7R0">
    <property type="interactions" value="366"/>
</dbReference>
<feature type="region of interest" description="Disordered" evidence="2">
    <location>
        <begin position="182"/>
        <end position="201"/>
    </location>
</feature>
<dbReference type="InterPro" id="IPR011009">
    <property type="entry name" value="Kinase-like_dom_sf"/>
</dbReference>
<organism evidence="4 5">
    <name type="scientific">Pseudomassariella vexata</name>
    <dbReference type="NCBI Taxonomy" id="1141098"/>
    <lineage>
        <taxon>Eukaryota</taxon>
        <taxon>Fungi</taxon>
        <taxon>Dikarya</taxon>
        <taxon>Ascomycota</taxon>
        <taxon>Pezizomycotina</taxon>
        <taxon>Sordariomycetes</taxon>
        <taxon>Xylariomycetidae</taxon>
        <taxon>Amphisphaeriales</taxon>
        <taxon>Pseudomassariaceae</taxon>
        <taxon>Pseudomassariella</taxon>
    </lineage>
</organism>
<dbReference type="Pfam" id="PF04428">
    <property type="entry name" value="Choline_kin_N"/>
    <property type="match status" value="1"/>
</dbReference>
<dbReference type="GeneID" id="63769991"/>
<keyword evidence="5" id="KW-1185">Reference proteome</keyword>
<comment type="similarity">
    <text evidence="1">Belongs to the choline/ethanolamine kinase family.</text>
</comment>
<feature type="compositionally biased region" description="Basic and acidic residues" evidence="2">
    <location>
        <begin position="630"/>
        <end position="641"/>
    </location>
</feature>
<feature type="region of interest" description="Disordered" evidence="2">
    <location>
        <begin position="628"/>
        <end position="655"/>
    </location>
</feature>
<dbReference type="OrthoDB" id="10267235at2759"/>
<feature type="region of interest" description="Disordered" evidence="2">
    <location>
        <begin position="1"/>
        <end position="112"/>
    </location>
</feature>